<keyword evidence="1" id="KW-0812">Transmembrane</keyword>
<keyword evidence="1" id="KW-1133">Transmembrane helix</keyword>
<evidence type="ECO:0000313" key="3">
    <source>
        <dbReference type="Proteomes" id="UP000223606"/>
    </source>
</evidence>
<feature type="transmembrane region" description="Helical" evidence="1">
    <location>
        <begin position="21"/>
        <end position="40"/>
    </location>
</feature>
<evidence type="ECO:0000256" key="1">
    <source>
        <dbReference type="SAM" id="Phobius"/>
    </source>
</evidence>
<sequence length="118" mass="12550">MNNADTDEIETRLDPTFRNGSVTAVGIVSGFSLSFITRWATNPVPWDVLDVFALVPLIAGTALQVLAIHILLSPDSLRLSVYGRARRSFVVGLVLTTIGCSIAIAVDAIEAAPGRLIS</sequence>
<feature type="transmembrane region" description="Helical" evidence="1">
    <location>
        <begin position="88"/>
        <end position="109"/>
    </location>
</feature>
<dbReference type="EMBL" id="LT960614">
    <property type="protein sequence ID" value="SON56532.1"/>
    <property type="molecule type" value="Genomic_DNA"/>
</dbReference>
<dbReference type="KEGG" id="hdi:HDIA_2991"/>
<keyword evidence="3" id="KW-1185">Reference proteome</keyword>
<feature type="transmembrane region" description="Helical" evidence="1">
    <location>
        <begin position="52"/>
        <end position="72"/>
    </location>
</feature>
<gene>
    <name evidence="2" type="ORF">HDIA_2991</name>
</gene>
<keyword evidence="1" id="KW-0472">Membrane</keyword>
<reference evidence="3" key="1">
    <citation type="submission" date="2017-09" db="EMBL/GenBank/DDBJ databases">
        <title>Genome sequence of Nannocystis excedens DSM 71.</title>
        <authorList>
            <person name="Blom J."/>
        </authorList>
    </citation>
    <scope>NUCLEOTIDE SEQUENCE [LARGE SCALE GENOMIC DNA]</scope>
    <source>
        <strain evidence="3">type strain: E19</strain>
    </source>
</reference>
<proteinExistence type="predicted"/>
<dbReference type="AlphaFoldDB" id="A0A2C9D885"/>
<evidence type="ECO:0000313" key="2">
    <source>
        <dbReference type="EMBL" id="SON56532.1"/>
    </source>
</evidence>
<dbReference type="Proteomes" id="UP000223606">
    <property type="component" value="Chromosome 1"/>
</dbReference>
<dbReference type="RefSeq" id="WP_099556904.1">
    <property type="nucleotide sequence ID" value="NZ_LT960614.1"/>
</dbReference>
<name>A0A2C9D885_9HYPH</name>
<organism evidence="2 3">
    <name type="scientific">Hartmannibacter diazotrophicus</name>
    <dbReference type="NCBI Taxonomy" id="1482074"/>
    <lineage>
        <taxon>Bacteria</taxon>
        <taxon>Pseudomonadati</taxon>
        <taxon>Pseudomonadota</taxon>
        <taxon>Alphaproteobacteria</taxon>
        <taxon>Hyphomicrobiales</taxon>
        <taxon>Pleomorphomonadaceae</taxon>
        <taxon>Hartmannibacter</taxon>
    </lineage>
</organism>
<dbReference type="OrthoDB" id="9806647at2"/>
<protein>
    <submittedName>
        <fullName evidence="2">Uncharacterized protein</fullName>
    </submittedName>
</protein>
<accession>A0A2C9D885</accession>